<dbReference type="InterPro" id="IPR027417">
    <property type="entry name" value="P-loop_NTPase"/>
</dbReference>
<dbReference type="PANTHER" id="PTHR24220:SF659">
    <property type="entry name" value="TRANSPORTER, PUTATIVE-RELATED"/>
    <property type="match status" value="1"/>
</dbReference>
<sequence length="267" mass="28196">MTTAIDIADLTLHHPGAEGGSPALSGITLTVQPGESVALLGASGAGKTTLLALCDGRLRGWRGQVSVLDHPLSPDKPPALSARVDTGFIFQEFALVERSTVERNVLNGRLGRMPGLAAFFGHHSAADRAVAYKAMSEAGIADLAHRRVDSLSGGQRQRVAIARCLAQEPKLILADEPVSNLDPARADDILGLITGAARARGVTAIFSSHQPDLAMRYADRVIGLRDGKLQFDRTAAEVSPQDIARIYHEAGSDAPLPPQKPGLRVVT</sequence>
<gene>
    <name evidence="4" type="ORF">ROA7745_02506</name>
</gene>
<dbReference type="RefSeq" id="WP_085800632.1">
    <property type="nucleotide sequence ID" value="NZ_FWXB01000009.1"/>
</dbReference>
<dbReference type="AlphaFoldDB" id="A0A1X7BSU0"/>
<dbReference type="GO" id="GO:0016887">
    <property type="term" value="F:ATP hydrolysis activity"/>
    <property type="evidence" value="ECO:0007669"/>
    <property type="project" value="InterPro"/>
</dbReference>
<dbReference type="GO" id="GO:0005524">
    <property type="term" value="F:ATP binding"/>
    <property type="evidence" value="ECO:0007669"/>
    <property type="project" value="UniProtKB-KW"/>
</dbReference>
<protein>
    <submittedName>
        <fullName evidence="4">Putative ABC transporter ATP-binding protein/MT1014</fullName>
    </submittedName>
</protein>
<dbReference type="InterPro" id="IPR015854">
    <property type="entry name" value="ABC_transpr_LolD-like"/>
</dbReference>
<dbReference type="InterPro" id="IPR017871">
    <property type="entry name" value="ABC_transporter-like_CS"/>
</dbReference>
<keyword evidence="2 4" id="KW-0067">ATP-binding</keyword>
<name>A0A1X7BSU0_9RHOB</name>
<dbReference type="PANTHER" id="PTHR24220">
    <property type="entry name" value="IMPORT ATP-BINDING PROTEIN"/>
    <property type="match status" value="1"/>
</dbReference>
<evidence type="ECO:0000256" key="1">
    <source>
        <dbReference type="ARBA" id="ARBA00022741"/>
    </source>
</evidence>
<dbReference type="OrthoDB" id="9802264at2"/>
<dbReference type="Proteomes" id="UP000193224">
    <property type="component" value="Unassembled WGS sequence"/>
</dbReference>
<dbReference type="EMBL" id="FWXB01000009">
    <property type="protein sequence ID" value="SMC12677.1"/>
    <property type="molecule type" value="Genomic_DNA"/>
</dbReference>
<dbReference type="InterPro" id="IPR003439">
    <property type="entry name" value="ABC_transporter-like_ATP-bd"/>
</dbReference>
<dbReference type="InterPro" id="IPR003593">
    <property type="entry name" value="AAA+_ATPase"/>
</dbReference>
<evidence type="ECO:0000313" key="4">
    <source>
        <dbReference type="EMBL" id="SMC12677.1"/>
    </source>
</evidence>
<proteinExistence type="predicted"/>
<dbReference type="GO" id="GO:0022857">
    <property type="term" value="F:transmembrane transporter activity"/>
    <property type="evidence" value="ECO:0007669"/>
    <property type="project" value="TreeGrafter"/>
</dbReference>
<dbReference type="Gene3D" id="3.40.50.300">
    <property type="entry name" value="P-loop containing nucleotide triphosphate hydrolases"/>
    <property type="match status" value="1"/>
</dbReference>
<dbReference type="GO" id="GO:0005886">
    <property type="term" value="C:plasma membrane"/>
    <property type="evidence" value="ECO:0007669"/>
    <property type="project" value="TreeGrafter"/>
</dbReference>
<evidence type="ECO:0000259" key="3">
    <source>
        <dbReference type="PROSITE" id="PS50893"/>
    </source>
</evidence>
<accession>A0A1X7BSU0</accession>
<evidence type="ECO:0000256" key="2">
    <source>
        <dbReference type="ARBA" id="ARBA00022840"/>
    </source>
</evidence>
<keyword evidence="1" id="KW-0547">Nucleotide-binding</keyword>
<organism evidence="4 5">
    <name type="scientific">Roseovarius aestuarii</name>
    <dbReference type="NCBI Taxonomy" id="475083"/>
    <lineage>
        <taxon>Bacteria</taxon>
        <taxon>Pseudomonadati</taxon>
        <taxon>Pseudomonadota</taxon>
        <taxon>Alphaproteobacteria</taxon>
        <taxon>Rhodobacterales</taxon>
        <taxon>Roseobacteraceae</taxon>
        <taxon>Roseovarius</taxon>
    </lineage>
</organism>
<feature type="domain" description="ABC transporter" evidence="3">
    <location>
        <begin position="5"/>
        <end position="251"/>
    </location>
</feature>
<dbReference type="Pfam" id="PF00005">
    <property type="entry name" value="ABC_tran"/>
    <property type="match status" value="1"/>
</dbReference>
<dbReference type="PROSITE" id="PS00211">
    <property type="entry name" value="ABC_TRANSPORTER_1"/>
    <property type="match status" value="1"/>
</dbReference>
<dbReference type="SUPFAM" id="SSF52540">
    <property type="entry name" value="P-loop containing nucleoside triphosphate hydrolases"/>
    <property type="match status" value="1"/>
</dbReference>
<keyword evidence="5" id="KW-1185">Reference proteome</keyword>
<dbReference type="PROSITE" id="PS50893">
    <property type="entry name" value="ABC_TRANSPORTER_2"/>
    <property type="match status" value="1"/>
</dbReference>
<evidence type="ECO:0000313" key="5">
    <source>
        <dbReference type="Proteomes" id="UP000193224"/>
    </source>
</evidence>
<reference evidence="4 5" key="1">
    <citation type="submission" date="2017-03" db="EMBL/GenBank/DDBJ databases">
        <authorList>
            <person name="Afonso C.L."/>
            <person name="Miller P.J."/>
            <person name="Scott M.A."/>
            <person name="Spackman E."/>
            <person name="Goraichik I."/>
            <person name="Dimitrov K.M."/>
            <person name="Suarez D.L."/>
            <person name="Swayne D.E."/>
        </authorList>
    </citation>
    <scope>NUCLEOTIDE SEQUENCE [LARGE SCALE GENOMIC DNA]</scope>
    <source>
        <strain evidence="4 5">CECT 7745</strain>
    </source>
</reference>
<dbReference type="SMART" id="SM00382">
    <property type="entry name" value="AAA"/>
    <property type="match status" value="1"/>
</dbReference>